<evidence type="ECO:0000256" key="1">
    <source>
        <dbReference type="ARBA" id="ARBA00004141"/>
    </source>
</evidence>
<evidence type="ECO:0000256" key="6">
    <source>
        <dbReference type="ARBA" id="ARBA00023136"/>
    </source>
</evidence>
<dbReference type="PANTHER" id="PTHR12428">
    <property type="entry name" value="OXA1"/>
    <property type="match status" value="1"/>
</dbReference>
<comment type="similarity">
    <text evidence="2">Belongs to the cytochrome P450 family.</text>
</comment>
<comment type="subcellular location">
    <subcellularLocation>
        <location evidence="1">Membrane</location>
        <topology evidence="1">Multi-pass membrane protein</topology>
    </subcellularLocation>
</comment>
<dbReference type="GO" id="GO:0020037">
    <property type="term" value="F:heme binding"/>
    <property type="evidence" value="ECO:0007669"/>
    <property type="project" value="InterPro"/>
</dbReference>
<dbReference type="EMBL" id="CAKXAJ010026219">
    <property type="protein sequence ID" value="CAH2262843.1"/>
    <property type="molecule type" value="Genomic_DNA"/>
</dbReference>
<dbReference type="PANTHER" id="PTHR12428:SF65">
    <property type="entry name" value="CYTOCHROME C OXIDASE ASSEMBLY PROTEIN COX18, MITOCHONDRIAL"/>
    <property type="match status" value="1"/>
</dbReference>
<evidence type="ECO:0000313" key="9">
    <source>
        <dbReference type="Proteomes" id="UP000838756"/>
    </source>
</evidence>
<dbReference type="AlphaFoldDB" id="A0A8S4S977"/>
<dbReference type="Gene3D" id="1.10.630.10">
    <property type="entry name" value="Cytochrome P450"/>
    <property type="match status" value="1"/>
</dbReference>
<dbReference type="Pfam" id="PF00067">
    <property type="entry name" value="p450"/>
    <property type="match status" value="1"/>
</dbReference>
<evidence type="ECO:0000256" key="7">
    <source>
        <dbReference type="SAM" id="Phobius"/>
    </source>
</evidence>
<comment type="caution">
    <text evidence="8">The sequence shown here is derived from an EMBL/GenBank/DDBJ whole genome shotgun (WGS) entry which is preliminary data.</text>
</comment>
<dbReference type="GO" id="GO:0005743">
    <property type="term" value="C:mitochondrial inner membrane"/>
    <property type="evidence" value="ECO:0007669"/>
    <property type="project" value="TreeGrafter"/>
</dbReference>
<protein>
    <submittedName>
        <fullName evidence="8">Jg9217 protein</fullName>
    </submittedName>
</protein>
<dbReference type="GO" id="GO:0005506">
    <property type="term" value="F:iron ion binding"/>
    <property type="evidence" value="ECO:0007669"/>
    <property type="project" value="InterPro"/>
</dbReference>
<dbReference type="GO" id="GO:0032977">
    <property type="term" value="F:membrane insertase activity"/>
    <property type="evidence" value="ECO:0007669"/>
    <property type="project" value="InterPro"/>
</dbReference>
<dbReference type="GO" id="GO:0033617">
    <property type="term" value="P:mitochondrial respiratory chain complex IV assembly"/>
    <property type="evidence" value="ECO:0007669"/>
    <property type="project" value="TreeGrafter"/>
</dbReference>
<keyword evidence="4 7" id="KW-1133">Transmembrane helix</keyword>
<name>A0A8S4S977_9NEOP</name>
<evidence type="ECO:0000256" key="5">
    <source>
        <dbReference type="ARBA" id="ARBA00023033"/>
    </source>
</evidence>
<dbReference type="InterPro" id="IPR036396">
    <property type="entry name" value="Cyt_P450_sf"/>
</dbReference>
<keyword evidence="9" id="KW-1185">Reference proteome</keyword>
<proteinExistence type="inferred from homology"/>
<feature type="transmembrane region" description="Helical" evidence="7">
    <location>
        <begin position="630"/>
        <end position="648"/>
    </location>
</feature>
<dbReference type="InterPro" id="IPR001708">
    <property type="entry name" value="YidC/ALB3/OXA1/COX18"/>
</dbReference>
<evidence type="ECO:0000313" key="8">
    <source>
        <dbReference type="EMBL" id="CAH2262843.1"/>
    </source>
</evidence>
<evidence type="ECO:0000256" key="2">
    <source>
        <dbReference type="ARBA" id="ARBA00010617"/>
    </source>
</evidence>
<keyword evidence="3 7" id="KW-0812">Transmembrane</keyword>
<keyword evidence="5" id="KW-0560">Oxidoreductase</keyword>
<dbReference type="CDD" id="cd20069">
    <property type="entry name" value="5TM_Oxa1-like"/>
    <property type="match status" value="1"/>
</dbReference>
<reference evidence="8" key="1">
    <citation type="submission" date="2022-03" db="EMBL/GenBank/DDBJ databases">
        <authorList>
            <person name="Lindestad O."/>
        </authorList>
    </citation>
    <scope>NUCLEOTIDE SEQUENCE</scope>
</reference>
<dbReference type="GO" id="GO:0004497">
    <property type="term" value="F:monooxygenase activity"/>
    <property type="evidence" value="ECO:0007669"/>
    <property type="project" value="UniProtKB-KW"/>
</dbReference>
<dbReference type="SUPFAM" id="SSF48264">
    <property type="entry name" value="Cytochrome P450"/>
    <property type="match status" value="1"/>
</dbReference>
<accession>A0A8S4S977</accession>
<keyword evidence="6 7" id="KW-0472">Membrane</keyword>
<gene>
    <name evidence="8" type="primary">jg9217</name>
    <name evidence="8" type="ORF">PAEG_LOCUS24253</name>
</gene>
<dbReference type="GO" id="GO:0016705">
    <property type="term" value="F:oxidoreductase activity, acting on paired donors, with incorporation or reduction of molecular oxygen"/>
    <property type="evidence" value="ECO:0007669"/>
    <property type="project" value="InterPro"/>
</dbReference>
<dbReference type="Proteomes" id="UP000838756">
    <property type="component" value="Unassembled WGS sequence"/>
</dbReference>
<organism evidence="8 9">
    <name type="scientific">Pararge aegeria aegeria</name>
    <dbReference type="NCBI Taxonomy" id="348720"/>
    <lineage>
        <taxon>Eukaryota</taxon>
        <taxon>Metazoa</taxon>
        <taxon>Ecdysozoa</taxon>
        <taxon>Arthropoda</taxon>
        <taxon>Hexapoda</taxon>
        <taxon>Insecta</taxon>
        <taxon>Pterygota</taxon>
        <taxon>Neoptera</taxon>
        <taxon>Endopterygota</taxon>
        <taxon>Lepidoptera</taxon>
        <taxon>Glossata</taxon>
        <taxon>Ditrysia</taxon>
        <taxon>Papilionoidea</taxon>
        <taxon>Nymphalidae</taxon>
        <taxon>Satyrinae</taxon>
        <taxon>Satyrini</taxon>
        <taxon>Parargina</taxon>
        <taxon>Pararge</taxon>
    </lineage>
</organism>
<dbReference type="GO" id="GO:0032979">
    <property type="term" value="P:protein insertion into mitochondrial inner membrane from matrix"/>
    <property type="evidence" value="ECO:0007669"/>
    <property type="project" value="TreeGrafter"/>
</dbReference>
<evidence type="ECO:0000256" key="4">
    <source>
        <dbReference type="ARBA" id="ARBA00022989"/>
    </source>
</evidence>
<evidence type="ECO:0000256" key="3">
    <source>
        <dbReference type="ARBA" id="ARBA00022692"/>
    </source>
</evidence>
<dbReference type="InterPro" id="IPR001128">
    <property type="entry name" value="Cyt_P450"/>
</dbReference>
<dbReference type="OrthoDB" id="3945418at2759"/>
<feature type="transmembrane region" description="Helical" evidence="7">
    <location>
        <begin position="540"/>
        <end position="560"/>
    </location>
</feature>
<keyword evidence="5" id="KW-0503">Monooxygenase</keyword>
<sequence>MHRVQKSITLRFNVKRFKGTSIQQDKLMGIGDIPHAKYLPIIGTKLDFIAAGGGTKLHEYIDSRHKQLGPIFSERLAGSTELVFISDPLLMKSLFINMEGKYPMHILPDPWVLYEKIYGSQRGLFFMNGEQWLHNRRILNKHLLREGTEDWISAPIRKSIHDFVNDLKERSEKGFIIKDFETEFYRLSTNVLVNILLGENSIRHSQHYDTMLNMFSDSVKKIFQATTKLYGWPVEWCQYFNLKVWRHFKESVDLSLHLAKKMAFEMIKNQDKNTGLIKKLLEEDLEDEMIARIVADFIIAAGDTTAYSTLWIFLLLSQNYDVVEEIRIKKEHTVKLVIKEAMRLYPVAPFLTRILPKDTVFGNYKLKKGSYSFACNKVLDRRRYERSSGAKKYLFDKTILFPIGNHERSISIDGIVKWQEQTYNSIANSSLVNCMQDGLLYFHETTGLTWSVTIITSTILIRALMTLPLTIYQNYILAKVENIGLELKDMVNELKKETAVARKMYNLSDKQTVLIFKRSLKKQWRNLIERDNCHPLKATIVIWFQIPIWVCISFAIRNLVNMQRSDPSALVTLMELQVGGFGWIPNLTEPDHSLILPVMFGLTNLAIIEIQRMSKLREPSRMYNIFTNGFRVFSIVMIPVAASVPSYSNYSFNLFIWP</sequence>